<gene>
    <name evidence="5" type="ORF">GH714_022732</name>
</gene>
<feature type="domain" description="U3 small nucleolar RNA-associated protein 20 C-terminal" evidence="4">
    <location>
        <begin position="1245"/>
        <end position="1369"/>
    </location>
</feature>
<evidence type="ECO:0000259" key="3">
    <source>
        <dbReference type="Pfam" id="PF20416"/>
    </source>
</evidence>
<dbReference type="InterPro" id="IPR057525">
    <property type="entry name" value="UTP20_C"/>
</dbReference>
<dbReference type="SUPFAM" id="SSF48371">
    <property type="entry name" value="ARM repeat"/>
    <property type="match status" value="2"/>
</dbReference>
<proteinExistence type="predicted"/>
<feature type="domain" description="U3 small nucleolar RNA-associated protein 20 N-terminal" evidence="2">
    <location>
        <begin position="7"/>
        <end position="407"/>
    </location>
</feature>
<feature type="domain" description="U3 small nucleolar RNA-associated protein 20" evidence="3">
    <location>
        <begin position="678"/>
        <end position="866"/>
    </location>
</feature>
<reference evidence="5 6" key="1">
    <citation type="journal article" date="2020" name="Mol. Plant">
        <title>The Chromosome-Based Rubber Tree Genome Provides New Insights into Spurge Genome Evolution and Rubber Biosynthesis.</title>
        <authorList>
            <person name="Liu J."/>
            <person name="Shi C."/>
            <person name="Shi C.C."/>
            <person name="Li W."/>
            <person name="Zhang Q.J."/>
            <person name="Zhang Y."/>
            <person name="Li K."/>
            <person name="Lu H.F."/>
            <person name="Shi C."/>
            <person name="Zhu S.T."/>
            <person name="Xiao Z.Y."/>
            <person name="Nan H."/>
            <person name="Yue Y."/>
            <person name="Zhu X.G."/>
            <person name="Wu Y."/>
            <person name="Hong X.N."/>
            <person name="Fan G.Y."/>
            <person name="Tong Y."/>
            <person name="Zhang D."/>
            <person name="Mao C.L."/>
            <person name="Liu Y.L."/>
            <person name="Hao S.J."/>
            <person name="Liu W.Q."/>
            <person name="Lv M.Q."/>
            <person name="Zhang H.B."/>
            <person name="Liu Y."/>
            <person name="Hu-Tang G.R."/>
            <person name="Wang J.P."/>
            <person name="Wang J.H."/>
            <person name="Sun Y.H."/>
            <person name="Ni S.B."/>
            <person name="Chen W.B."/>
            <person name="Zhang X.C."/>
            <person name="Jiao Y.N."/>
            <person name="Eichler E.E."/>
            <person name="Li G.H."/>
            <person name="Liu X."/>
            <person name="Gao L.Z."/>
        </authorList>
    </citation>
    <scope>NUCLEOTIDE SEQUENCE [LARGE SCALE GENOMIC DNA]</scope>
    <source>
        <strain evidence="6">cv. GT1</strain>
        <tissue evidence="5">Leaf</tissue>
    </source>
</reference>
<name>A0A6A6KIZ3_HEVBR</name>
<dbReference type="InterPro" id="IPR052575">
    <property type="entry name" value="SSU_processome_comp_20"/>
</dbReference>
<dbReference type="Pfam" id="PF07539">
    <property type="entry name" value="UTP20_N"/>
    <property type="match status" value="1"/>
</dbReference>
<keyword evidence="6" id="KW-1185">Reference proteome</keyword>
<evidence type="ECO:0000313" key="5">
    <source>
        <dbReference type="EMBL" id="KAF2288910.1"/>
    </source>
</evidence>
<dbReference type="EMBL" id="JAAGAX010000016">
    <property type="protein sequence ID" value="KAF2288910.1"/>
    <property type="molecule type" value="Genomic_DNA"/>
</dbReference>
<dbReference type="Pfam" id="PF23099">
    <property type="entry name" value="UTP20_C"/>
    <property type="match status" value="1"/>
</dbReference>
<evidence type="ECO:0000313" key="6">
    <source>
        <dbReference type="Proteomes" id="UP000467840"/>
    </source>
</evidence>
<dbReference type="PANTHER" id="PTHR17695">
    <property type="entry name" value="SMALL SUBUNIT PROCESSOME COMPONENT 20 HOMOLOG"/>
    <property type="match status" value="1"/>
</dbReference>
<sequence length="1379" mass="156630">MSLKISLEVLMNYISDLLDLLMGCVVRVLQSCISSLDPAKGTGSSISKSHSFVSLELRNEDSTAVNHALTSSTLKQFKDLRSLCLKIVSLVINKYDDHDFDCVFWGMFFASVKPLIDGFKLEGSSSEKPSSLFSCFLAMSSSRHLVPLLSRETNLVPDIFSILTVTTASKAIISCVLKFIENLLNLNEELDDEDNSVKKVLFPNLDKLISSLHCLFQDDTANKRKLAKYLGETHTRIFKLLSKYIQDQLQSRKFLDILLPLIATRREDSGVFVECLQIIRDIIPVLGNECTTKILNVISPHLISVELDMRLNICDLLYALAKIDPSVLSVASLLRDLNATSAIELTGLDYDTIISAYEKIDVDLFYTIQEDHALVLLSHFVYDMTSEELILRNSAYRSLLSFVEFCALILDGGVKSRYEIHQEITTGSKCCWTKACVRRIINKFLLKHMGNKMKEGGSVRKEWIELLRDMVLKLPEVENLNSFKVLCSEDAEQDFFNNIIHLQKHRRARAVLRFSNIISKSKMSEDIMNKVFVPLLFSMLFDEQGGKGEHVKTACIEALASISAQMEWKSYYALLIRCFREMKINLDKQKIVVRLICSILDQFHFSQNCFSLENKDSADSIVGSDSTETGSFATFHKCGGNYSAMLPKGSCSVIATEVQACLQKTVLPKMRKLLDCDSDKVNVNINVAALKVLKLLPMDIMDSQLPSIIHRIANNLKSRMESIRDEARFALAACLKELGLEYLQFIVGVLRATLKRGYELHVLGYSLHFILLKFLSNPKCGTLDYCLEDLLSVVENDILGDVAEEKEVEKIASKMKETRKLKSFETLKIISQSITFKTHGLKLLSPVKARLQKHLTPKVKTKLENGINHEDGQGENSSGTEMMPRHRREVNEKTISAGRDNGTKSVCSHLITVFALGLFHNRMKSVKLDKNNEELLSMLDPFVKLLGDCLSSRANGYKPSGFNSQEMQSDYVAIFTRLSSFWKIFTTTFRFSAEEFEVLGLLVEVMNKSFQKHISSILPVSKTILQAAVGVASESPALDLHDEAVPLWKEAYYSLVLLEKILHHFHDLSFEKDFEDIWEAVCELLLHPHPWLRNISSRLVAIYYATVTKASKESHEKALGTFFLMRPHRLFMIAVSLCCQLKTQVIDNAVENLITQNLVFTISAIHSLMGKVESVDPSTFWSTLEQHEQGQFLKAFQLLDARKGKDIFLKVISGVHDQDYGDRCENLQYLLLSNLIKKMGKIALQKEAIQMKIIFNTFGKISLQIEQDKLQKHAFDMLLPLYKVCEGFAGKVVTDELKLLAEEVCKSMRNALGIHNFVQVYSEMRRSIKVKREKRKREEKVMAVVNPMRNAKRKLRIAAKHRAHKRRKIMTMKMGRWMH</sequence>
<evidence type="ECO:0000256" key="1">
    <source>
        <dbReference type="SAM" id="MobiDB-lite"/>
    </source>
</evidence>
<dbReference type="InterPro" id="IPR046523">
    <property type="entry name" value="UTP20_dom"/>
</dbReference>
<dbReference type="InterPro" id="IPR016024">
    <property type="entry name" value="ARM-type_fold"/>
</dbReference>
<comment type="caution">
    <text evidence="5">The sequence shown here is derived from an EMBL/GenBank/DDBJ whole genome shotgun (WGS) entry which is preliminary data.</text>
</comment>
<dbReference type="Gene3D" id="1.25.10.10">
    <property type="entry name" value="Leucine-rich Repeat Variant"/>
    <property type="match status" value="1"/>
</dbReference>
<protein>
    <submittedName>
        <fullName evidence="5">Uncharacterized protein</fullName>
    </submittedName>
</protein>
<dbReference type="GO" id="GO:0030686">
    <property type="term" value="C:90S preribosome"/>
    <property type="evidence" value="ECO:0007669"/>
    <property type="project" value="TreeGrafter"/>
</dbReference>
<feature type="region of interest" description="Disordered" evidence="1">
    <location>
        <begin position="866"/>
        <end position="885"/>
    </location>
</feature>
<organism evidence="5 6">
    <name type="scientific">Hevea brasiliensis</name>
    <name type="common">Para rubber tree</name>
    <name type="synonym">Siphonia brasiliensis</name>
    <dbReference type="NCBI Taxonomy" id="3981"/>
    <lineage>
        <taxon>Eukaryota</taxon>
        <taxon>Viridiplantae</taxon>
        <taxon>Streptophyta</taxon>
        <taxon>Embryophyta</taxon>
        <taxon>Tracheophyta</taxon>
        <taxon>Spermatophyta</taxon>
        <taxon>Magnoliopsida</taxon>
        <taxon>eudicotyledons</taxon>
        <taxon>Gunneridae</taxon>
        <taxon>Pentapetalae</taxon>
        <taxon>rosids</taxon>
        <taxon>fabids</taxon>
        <taxon>Malpighiales</taxon>
        <taxon>Euphorbiaceae</taxon>
        <taxon>Crotonoideae</taxon>
        <taxon>Micrandreae</taxon>
        <taxon>Hevea</taxon>
    </lineage>
</organism>
<dbReference type="Pfam" id="PF20416">
    <property type="entry name" value="UTP20"/>
    <property type="match status" value="1"/>
</dbReference>
<dbReference type="GO" id="GO:0032040">
    <property type="term" value="C:small-subunit processome"/>
    <property type="evidence" value="ECO:0007669"/>
    <property type="project" value="TreeGrafter"/>
</dbReference>
<dbReference type="Proteomes" id="UP000467840">
    <property type="component" value="Chromosome 8"/>
</dbReference>
<evidence type="ECO:0000259" key="2">
    <source>
        <dbReference type="Pfam" id="PF07539"/>
    </source>
</evidence>
<evidence type="ECO:0000259" key="4">
    <source>
        <dbReference type="Pfam" id="PF23099"/>
    </source>
</evidence>
<dbReference type="InterPro" id="IPR011989">
    <property type="entry name" value="ARM-like"/>
</dbReference>
<dbReference type="InterPro" id="IPR011430">
    <property type="entry name" value="UTP20_N"/>
</dbReference>
<accession>A0A6A6KIZ3</accession>
<dbReference type="PANTHER" id="PTHR17695:SF11">
    <property type="entry name" value="SMALL SUBUNIT PROCESSOME COMPONENT 20 HOMOLOG"/>
    <property type="match status" value="1"/>
</dbReference>